<reference evidence="2 3" key="1">
    <citation type="submission" date="2014-06" db="EMBL/GenBank/DDBJ databases">
        <authorList>
            <person name="Swart Estienne"/>
        </authorList>
    </citation>
    <scope>NUCLEOTIDE SEQUENCE [LARGE SCALE GENOMIC DNA]</scope>
    <source>
        <strain evidence="2 3">130c</strain>
    </source>
</reference>
<dbReference type="AlphaFoldDB" id="A0A078ASN6"/>
<accession>A0A078ASN6</accession>
<dbReference type="InterPro" id="IPR001544">
    <property type="entry name" value="Aminotrans_IV"/>
</dbReference>
<keyword evidence="3" id="KW-1185">Reference proteome</keyword>
<name>A0A078ASN6_STYLE</name>
<dbReference type="PANTHER" id="PTHR42743:SF11">
    <property type="entry name" value="AMINODEOXYCHORISMATE LYASE"/>
    <property type="match status" value="1"/>
</dbReference>
<evidence type="ECO:0000313" key="3">
    <source>
        <dbReference type="Proteomes" id="UP000039865"/>
    </source>
</evidence>
<keyword evidence="2" id="KW-0032">Aminotransferase</keyword>
<dbReference type="Pfam" id="PF01063">
    <property type="entry name" value="Aminotran_4"/>
    <property type="match status" value="1"/>
</dbReference>
<dbReference type="GO" id="GO:0008483">
    <property type="term" value="F:transaminase activity"/>
    <property type="evidence" value="ECO:0007669"/>
    <property type="project" value="UniProtKB-KW"/>
</dbReference>
<sequence length="277" mass="32093">MRAFIGDEIVSNGHALFDNGQVRDGYILHLEQHLDRMYKGAKNIRMDSNMPHTRDEIRQIVKNVVALSQSRNCAIRYFLSGGVNGKEPQFYIILEEGVPVKPIDGTKDFTFVNPFEKDELMRMKTTNNIELCTFKKIISEKNKLAFGIIQRSDQALEVQNYLQTLNDSILILAIRDQERLNFHFEGGVKRVDDDKLLLIQELSQRGHAIHDNQKIVVFRDDEMTEFVTNFVGLFRLEESRVFQISSINETQLPLDEDTYQILNDAWTQVLSRDILII</sequence>
<dbReference type="OrthoDB" id="25921at2759"/>
<dbReference type="InterPro" id="IPR043131">
    <property type="entry name" value="BCAT-like_N"/>
</dbReference>
<evidence type="ECO:0000313" key="2">
    <source>
        <dbReference type="EMBL" id="CDW84217.1"/>
    </source>
</evidence>
<dbReference type="PANTHER" id="PTHR42743">
    <property type="entry name" value="AMINO-ACID AMINOTRANSFERASE"/>
    <property type="match status" value="1"/>
</dbReference>
<proteinExistence type="inferred from homology"/>
<dbReference type="InterPro" id="IPR050571">
    <property type="entry name" value="Class-IV_PLP-Dep_Aminotrnsfr"/>
</dbReference>
<dbReference type="InParanoid" id="A0A078ASN6"/>
<dbReference type="Proteomes" id="UP000039865">
    <property type="component" value="Unassembled WGS sequence"/>
</dbReference>
<dbReference type="EMBL" id="CCKQ01012599">
    <property type="protein sequence ID" value="CDW84217.1"/>
    <property type="molecule type" value="Genomic_DNA"/>
</dbReference>
<gene>
    <name evidence="2" type="primary">Contig7815.g8338</name>
    <name evidence="2" type="ORF">STYLEM_13274</name>
</gene>
<evidence type="ECO:0000256" key="1">
    <source>
        <dbReference type="ARBA" id="ARBA00009320"/>
    </source>
</evidence>
<dbReference type="InterPro" id="IPR036038">
    <property type="entry name" value="Aminotransferase-like"/>
</dbReference>
<dbReference type="GO" id="GO:0046394">
    <property type="term" value="P:carboxylic acid biosynthetic process"/>
    <property type="evidence" value="ECO:0007669"/>
    <property type="project" value="UniProtKB-ARBA"/>
</dbReference>
<organism evidence="2 3">
    <name type="scientific">Stylonychia lemnae</name>
    <name type="common">Ciliate</name>
    <dbReference type="NCBI Taxonomy" id="5949"/>
    <lineage>
        <taxon>Eukaryota</taxon>
        <taxon>Sar</taxon>
        <taxon>Alveolata</taxon>
        <taxon>Ciliophora</taxon>
        <taxon>Intramacronucleata</taxon>
        <taxon>Spirotrichea</taxon>
        <taxon>Stichotrichia</taxon>
        <taxon>Sporadotrichida</taxon>
        <taxon>Oxytrichidae</taxon>
        <taxon>Stylonychinae</taxon>
        <taxon>Stylonychia</taxon>
    </lineage>
</organism>
<comment type="similarity">
    <text evidence="1">Belongs to the class-IV pyridoxal-phosphate-dependent aminotransferase family.</text>
</comment>
<dbReference type="Gene3D" id="3.30.470.10">
    <property type="match status" value="1"/>
</dbReference>
<keyword evidence="2" id="KW-0808">Transferase</keyword>
<protein>
    <submittedName>
        <fullName evidence="2">Branched-chain-amino-acid aminotransferase-like protein chloroplastic-like</fullName>
    </submittedName>
</protein>
<dbReference type="SUPFAM" id="SSF56752">
    <property type="entry name" value="D-aminoacid aminotransferase-like PLP-dependent enzymes"/>
    <property type="match status" value="1"/>
</dbReference>